<dbReference type="Proteomes" id="UP000265515">
    <property type="component" value="Unassembled WGS sequence"/>
</dbReference>
<keyword evidence="1" id="KW-1133">Transmembrane helix</keyword>
<accession>A0A388M6N1</accession>
<name>A0A388M6N1_CHABU</name>
<organism evidence="2 3">
    <name type="scientific">Chara braunii</name>
    <name type="common">Braun's stonewort</name>
    <dbReference type="NCBI Taxonomy" id="69332"/>
    <lineage>
        <taxon>Eukaryota</taxon>
        <taxon>Viridiplantae</taxon>
        <taxon>Streptophyta</taxon>
        <taxon>Charophyceae</taxon>
        <taxon>Charales</taxon>
        <taxon>Characeae</taxon>
        <taxon>Chara</taxon>
    </lineage>
</organism>
<sequence length="74" mass="7626">MVGFLLFLSDPSVVGCGCASYPAVAGLAAVLAVVVAVLVAVVVVVVVHKLSLSAFVEVVIRTEVLAMVASARWW</sequence>
<evidence type="ECO:0000256" key="1">
    <source>
        <dbReference type="SAM" id="Phobius"/>
    </source>
</evidence>
<evidence type="ECO:0000313" key="2">
    <source>
        <dbReference type="EMBL" id="GBG90186.1"/>
    </source>
</evidence>
<protein>
    <submittedName>
        <fullName evidence="2">Uncharacterized protein</fullName>
    </submittedName>
</protein>
<dbReference type="AlphaFoldDB" id="A0A388M6N1"/>
<feature type="transmembrane region" description="Helical" evidence="1">
    <location>
        <begin position="25"/>
        <end position="47"/>
    </location>
</feature>
<reference evidence="2 3" key="1">
    <citation type="journal article" date="2018" name="Cell">
        <title>The Chara Genome: Secondary Complexity and Implications for Plant Terrestrialization.</title>
        <authorList>
            <person name="Nishiyama T."/>
            <person name="Sakayama H."/>
            <person name="Vries J.D."/>
            <person name="Buschmann H."/>
            <person name="Saint-Marcoux D."/>
            <person name="Ullrich K.K."/>
            <person name="Haas F.B."/>
            <person name="Vanderstraeten L."/>
            <person name="Becker D."/>
            <person name="Lang D."/>
            <person name="Vosolsobe S."/>
            <person name="Rombauts S."/>
            <person name="Wilhelmsson P.K.I."/>
            <person name="Janitza P."/>
            <person name="Kern R."/>
            <person name="Heyl A."/>
            <person name="Rumpler F."/>
            <person name="Villalobos L.I.A.C."/>
            <person name="Clay J.M."/>
            <person name="Skokan R."/>
            <person name="Toyoda A."/>
            <person name="Suzuki Y."/>
            <person name="Kagoshima H."/>
            <person name="Schijlen E."/>
            <person name="Tajeshwar N."/>
            <person name="Catarino B."/>
            <person name="Hetherington A.J."/>
            <person name="Saltykova A."/>
            <person name="Bonnot C."/>
            <person name="Breuninger H."/>
            <person name="Symeonidi A."/>
            <person name="Radhakrishnan G.V."/>
            <person name="Van Nieuwerburgh F."/>
            <person name="Deforce D."/>
            <person name="Chang C."/>
            <person name="Karol K.G."/>
            <person name="Hedrich R."/>
            <person name="Ulvskov P."/>
            <person name="Glockner G."/>
            <person name="Delwiche C.F."/>
            <person name="Petrasek J."/>
            <person name="Van de Peer Y."/>
            <person name="Friml J."/>
            <person name="Beilby M."/>
            <person name="Dolan L."/>
            <person name="Kohara Y."/>
            <person name="Sugano S."/>
            <person name="Fujiyama A."/>
            <person name="Delaux P.-M."/>
            <person name="Quint M."/>
            <person name="TheiBen G."/>
            <person name="Hagemann M."/>
            <person name="Harholt J."/>
            <person name="Dunand C."/>
            <person name="Zachgo S."/>
            <person name="Langdale J."/>
            <person name="Maumus F."/>
            <person name="Straeten D.V.D."/>
            <person name="Gould S.B."/>
            <person name="Rensing S.A."/>
        </authorList>
    </citation>
    <scope>NUCLEOTIDE SEQUENCE [LARGE SCALE GENOMIC DNA]</scope>
    <source>
        <strain evidence="2 3">S276</strain>
    </source>
</reference>
<keyword evidence="3" id="KW-1185">Reference proteome</keyword>
<comment type="caution">
    <text evidence="2">The sequence shown here is derived from an EMBL/GenBank/DDBJ whole genome shotgun (WGS) entry which is preliminary data.</text>
</comment>
<gene>
    <name evidence="2" type="ORF">CBR_g50280</name>
</gene>
<keyword evidence="1" id="KW-0812">Transmembrane</keyword>
<dbReference type="EMBL" id="BFEA01000792">
    <property type="protein sequence ID" value="GBG90186.1"/>
    <property type="molecule type" value="Genomic_DNA"/>
</dbReference>
<proteinExistence type="predicted"/>
<evidence type="ECO:0000313" key="3">
    <source>
        <dbReference type="Proteomes" id="UP000265515"/>
    </source>
</evidence>
<dbReference type="Gramene" id="GBG90186">
    <property type="protein sequence ID" value="GBG90186"/>
    <property type="gene ID" value="CBR_g50280"/>
</dbReference>
<keyword evidence="1" id="KW-0472">Membrane</keyword>